<reference evidence="2" key="1">
    <citation type="journal article" date="2015" name="Nature">
        <title>Complex archaea that bridge the gap between prokaryotes and eukaryotes.</title>
        <authorList>
            <person name="Spang A."/>
            <person name="Saw J.H."/>
            <person name="Jorgensen S.L."/>
            <person name="Zaremba-Niedzwiedzka K."/>
            <person name="Martijn J."/>
            <person name="Lind A.E."/>
            <person name="van Eijk R."/>
            <person name="Schleper C."/>
            <person name="Guy L."/>
            <person name="Ettema T.J."/>
        </authorList>
    </citation>
    <scope>NUCLEOTIDE SEQUENCE</scope>
</reference>
<feature type="compositionally biased region" description="Low complexity" evidence="1">
    <location>
        <begin position="203"/>
        <end position="214"/>
    </location>
</feature>
<comment type="caution">
    <text evidence="2">The sequence shown here is derived from an EMBL/GenBank/DDBJ whole genome shotgun (WGS) entry which is preliminary data.</text>
</comment>
<protein>
    <submittedName>
        <fullName evidence="2">Uncharacterized protein</fullName>
    </submittedName>
</protein>
<dbReference type="AlphaFoldDB" id="A0A0F9SI65"/>
<name>A0A0F9SI65_9ZZZZ</name>
<feature type="compositionally biased region" description="Basic and acidic residues" evidence="1">
    <location>
        <begin position="191"/>
        <end position="201"/>
    </location>
</feature>
<evidence type="ECO:0000256" key="1">
    <source>
        <dbReference type="SAM" id="MobiDB-lite"/>
    </source>
</evidence>
<feature type="region of interest" description="Disordered" evidence="1">
    <location>
        <begin position="191"/>
        <end position="214"/>
    </location>
</feature>
<organism evidence="2">
    <name type="scientific">marine sediment metagenome</name>
    <dbReference type="NCBI Taxonomy" id="412755"/>
    <lineage>
        <taxon>unclassified sequences</taxon>
        <taxon>metagenomes</taxon>
        <taxon>ecological metagenomes</taxon>
    </lineage>
</organism>
<feature type="region of interest" description="Disordered" evidence="1">
    <location>
        <begin position="72"/>
        <end position="93"/>
    </location>
</feature>
<gene>
    <name evidence="2" type="ORF">LCGC14_0516600</name>
</gene>
<evidence type="ECO:0000313" key="2">
    <source>
        <dbReference type="EMBL" id="KKN61982.1"/>
    </source>
</evidence>
<dbReference type="EMBL" id="LAZR01000639">
    <property type="protein sequence ID" value="KKN61982.1"/>
    <property type="molecule type" value="Genomic_DNA"/>
</dbReference>
<sequence length="214" mass="23889">MGQVFGYKIIEETVIHIGPSPKGEKVTAGEREAVKKCRDCKTLFSIQAEHVQWYVKKGLFLPARCQKCLDKRNKKKRAPDKNPGNSPEYLDPTPLMTSVTFDAGLLQLLQDAAETFEAEHKNLVGRPIQDLTTFKDLDRLFTSGAELIASLKLNAFLCPEEEEEDLEQAEKEELLPDTRTLAEKLRSVGIKVEDASPHETEEPAPVEAAVEVGQ</sequence>
<accession>A0A0F9SI65</accession>
<proteinExistence type="predicted"/>